<evidence type="ECO:0000313" key="1">
    <source>
        <dbReference type="EMBL" id="HJC40694.1"/>
    </source>
</evidence>
<comment type="caution">
    <text evidence="1">The sequence shown here is derived from an EMBL/GenBank/DDBJ whole genome shotgun (WGS) entry which is preliminary data.</text>
</comment>
<dbReference type="PANTHER" id="PTHR42935:SF1">
    <property type="entry name" value="SLR0930 PROTEIN"/>
    <property type="match status" value="1"/>
</dbReference>
<dbReference type="Pfam" id="PF05673">
    <property type="entry name" value="DUF815"/>
    <property type="match status" value="1"/>
</dbReference>
<proteinExistence type="predicted"/>
<dbReference type="GO" id="GO:0005524">
    <property type="term" value="F:ATP binding"/>
    <property type="evidence" value="ECO:0007669"/>
    <property type="project" value="UniProtKB-KW"/>
</dbReference>
<keyword evidence="1" id="KW-0547">Nucleotide-binding</keyword>
<evidence type="ECO:0000313" key="2">
    <source>
        <dbReference type="Proteomes" id="UP000823882"/>
    </source>
</evidence>
<dbReference type="PANTHER" id="PTHR42935">
    <property type="entry name" value="SLR0930 PROTEIN"/>
    <property type="match status" value="1"/>
</dbReference>
<dbReference type="AlphaFoldDB" id="A0A9D2T041"/>
<name>A0A9D2T041_9FIRM</name>
<keyword evidence="1" id="KW-0067">ATP-binding</keyword>
<organism evidence="1 2">
    <name type="scientific">Candidatus Intestinimonas pullistercoris</name>
    <dbReference type="NCBI Taxonomy" id="2838623"/>
    <lineage>
        <taxon>Bacteria</taxon>
        <taxon>Bacillati</taxon>
        <taxon>Bacillota</taxon>
        <taxon>Clostridia</taxon>
        <taxon>Eubacteriales</taxon>
        <taxon>Intestinimonas</taxon>
    </lineage>
</organism>
<reference evidence="1" key="1">
    <citation type="journal article" date="2021" name="PeerJ">
        <title>Extensive microbial diversity within the chicken gut microbiome revealed by metagenomics and culture.</title>
        <authorList>
            <person name="Gilroy R."/>
            <person name="Ravi A."/>
            <person name="Getino M."/>
            <person name="Pursley I."/>
            <person name="Horton D.L."/>
            <person name="Alikhan N.F."/>
            <person name="Baker D."/>
            <person name="Gharbi K."/>
            <person name="Hall N."/>
            <person name="Watson M."/>
            <person name="Adriaenssens E.M."/>
            <person name="Foster-Nyarko E."/>
            <person name="Jarju S."/>
            <person name="Secka A."/>
            <person name="Antonio M."/>
            <person name="Oren A."/>
            <person name="Chaudhuri R.R."/>
            <person name="La Ragione R."/>
            <person name="Hildebrand F."/>
            <person name="Pallen M.J."/>
        </authorList>
    </citation>
    <scope>NUCLEOTIDE SEQUENCE</scope>
    <source>
        <strain evidence="1">CHK186-1790</strain>
    </source>
</reference>
<gene>
    <name evidence="1" type="ORF">H9701_03980</name>
</gene>
<dbReference type="InterPro" id="IPR027417">
    <property type="entry name" value="P-loop_NTPase"/>
</dbReference>
<sequence>MIHELRAALLGLTAFRGLLEEPLMADVRALLDALAAQRGEAALDAYTNIFYKLRQEGKQGLGDWLHDRLRYREAPYPDLVSRGGEDPALEAAARRDVETLRQLSELDCGQLTAAMGQHLPQEFQPVLEALPRWQTGAPFTFQSLTDFYRVHGAGRFAQYRAFLWVDGALVPVAEPDCPQEEEMLGYARQREQVIANTRAFLEGSRVNDVLLYGDSGTGKSATVKTLLSVPGFQRLRLIEVEKEGLRDMAVLIRSLAGLPQKFILFIDDLAFDQDDRTYSAVKTILEGGLERRPDNVAIYATSNRRLLVRQTFSDRAGDEVDAQETIQEKTALSDRFGLRIPYLALSKGEFLDLIDRLAAQYGVDMDPVELRRRAVKWDMRVPNRTPRGARQFLASLQIS</sequence>
<dbReference type="Proteomes" id="UP000823882">
    <property type="component" value="Unassembled WGS sequence"/>
</dbReference>
<dbReference type="EMBL" id="DWWJ01000076">
    <property type="protein sequence ID" value="HJC40694.1"/>
    <property type="molecule type" value="Genomic_DNA"/>
</dbReference>
<protein>
    <submittedName>
        <fullName evidence="1">ATP-binding protein</fullName>
    </submittedName>
</protein>
<accession>A0A9D2T041</accession>
<dbReference type="SUPFAM" id="SSF52540">
    <property type="entry name" value="P-loop containing nucleoside triphosphate hydrolases"/>
    <property type="match status" value="1"/>
</dbReference>
<dbReference type="Gene3D" id="3.40.50.300">
    <property type="entry name" value="P-loop containing nucleotide triphosphate hydrolases"/>
    <property type="match status" value="1"/>
</dbReference>
<dbReference type="InterPro" id="IPR008533">
    <property type="entry name" value="DUF815"/>
</dbReference>
<reference evidence="1" key="2">
    <citation type="submission" date="2021-04" db="EMBL/GenBank/DDBJ databases">
        <authorList>
            <person name="Gilroy R."/>
        </authorList>
    </citation>
    <scope>NUCLEOTIDE SEQUENCE</scope>
    <source>
        <strain evidence="1">CHK186-1790</strain>
    </source>
</reference>